<feature type="signal peptide" evidence="1">
    <location>
        <begin position="1"/>
        <end position="21"/>
    </location>
</feature>
<dbReference type="Gene3D" id="3.40.50.1820">
    <property type="entry name" value="alpha/beta hydrolase"/>
    <property type="match status" value="1"/>
</dbReference>
<keyword evidence="3" id="KW-1185">Reference proteome</keyword>
<name>A0A2N3HG11_9FLAO</name>
<dbReference type="PANTHER" id="PTHR48098">
    <property type="entry name" value="ENTEROCHELIN ESTERASE-RELATED"/>
    <property type="match status" value="1"/>
</dbReference>
<dbReference type="OrthoDB" id="9784036at2"/>
<comment type="caution">
    <text evidence="2">The sequence shown here is derived from an EMBL/GenBank/DDBJ whole genome shotgun (WGS) entry which is preliminary data.</text>
</comment>
<gene>
    <name evidence="2" type="ORF">CSW08_15560</name>
</gene>
<evidence type="ECO:0000313" key="3">
    <source>
        <dbReference type="Proteomes" id="UP000233435"/>
    </source>
</evidence>
<organism evidence="2 3">
    <name type="scientific">Confluentibacter flavum</name>
    <dbReference type="NCBI Taxonomy" id="1909700"/>
    <lineage>
        <taxon>Bacteria</taxon>
        <taxon>Pseudomonadati</taxon>
        <taxon>Bacteroidota</taxon>
        <taxon>Flavobacteriia</taxon>
        <taxon>Flavobacteriales</taxon>
        <taxon>Flavobacteriaceae</taxon>
        <taxon>Confluentibacter</taxon>
    </lineage>
</organism>
<protein>
    <submittedName>
        <fullName evidence="2">Esterase</fullName>
    </submittedName>
</protein>
<proteinExistence type="predicted"/>
<dbReference type="Pfam" id="PF00756">
    <property type="entry name" value="Esterase"/>
    <property type="match status" value="1"/>
</dbReference>
<dbReference type="InterPro" id="IPR000801">
    <property type="entry name" value="Esterase-like"/>
</dbReference>
<sequence length="292" mass="33140">MKSIKTVFAFLLLMTLKLSFGQESEYSFSEDSKRHDGVPKGMATKHVWKSTIFDGTIREYYLYVPVQYNPNEAAALMVFQDGHAYVNEEGDFRVPVVFDNLIHNKELPITIGLFINPGHKGSELPENPFRASNRSIEYDSLNDAYAQFLIEELIPEISKTYNITNNPQMRAICGLSSGGICAFTAAWERPDYFSKVMSHYGSFTNIRGGHNYEAMIRKTPKKNIKVYLQDGSNDLNNEHGNWWLANQQMASSLEYKSYDYTFVTGTGAHNGKHGGSVLPDALKWLWSDVMNE</sequence>
<dbReference type="RefSeq" id="WP_106660797.1">
    <property type="nucleotide sequence ID" value="NZ_PJEO01000054.1"/>
</dbReference>
<dbReference type="EMBL" id="PJEO01000054">
    <property type="protein sequence ID" value="PKQ43843.1"/>
    <property type="molecule type" value="Genomic_DNA"/>
</dbReference>
<evidence type="ECO:0000256" key="1">
    <source>
        <dbReference type="SAM" id="SignalP"/>
    </source>
</evidence>
<keyword evidence="1" id="KW-0732">Signal</keyword>
<feature type="chain" id="PRO_5014632570" evidence="1">
    <location>
        <begin position="22"/>
        <end position="292"/>
    </location>
</feature>
<accession>A0A2N3HG11</accession>
<dbReference type="SUPFAM" id="SSF53474">
    <property type="entry name" value="alpha/beta-Hydrolases"/>
    <property type="match status" value="1"/>
</dbReference>
<reference evidence="2 3" key="1">
    <citation type="submission" date="2017-12" db="EMBL/GenBank/DDBJ databases">
        <title>Confluentibacter flavum sp. nov., isolated from the saline lake.</title>
        <authorList>
            <person name="Yu L."/>
        </authorList>
    </citation>
    <scope>NUCLEOTIDE SEQUENCE [LARGE SCALE GENOMIC DNA]</scope>
    <source>
        <strain evidence="2 3">3B</strain>
    </source>
</reference>
<dbReference type="InterPro" id="IPR029058">
    <property type="entry name" value="AB_hydrolase_fold"/>
</dbReference>
<evidence type="ECO:0000313" key="2">
    <source>
        <dbReference type="EMBL" id="PKQ43843.1"/>
    </source>
</evidence>
<dbReference type="PANTHER" id="PTHR48098:SF3">
    <property type="entry name" value="IRON(III) ENTEROBACTIN ESTERASE"/>
    <property type="match status" value="1"/>
</dbReference>
<dbReference type="Proteomes" id="UP000233435">
    <property type="component" value="Unassembled WGS sequence"/>
</dbReference>
<dbReference type="InterPro" id="IPR050583">
    <property type="entry name" value="Mycobacterial_A85_antigen"/>
</dbReference>
<dbReference type="AlphaFoldDB" id="A0A2N3HG11"/>